<gene>
    <name evidence="2" type="ORF">Vretifemale_5415</name>
    <name evidence="3" type="ORF">Vretimale_15213</name>
</gene>
<dbReference type="Proteomes" id="UP000722791">
    <property type="component" value="Unassembled WGS sequence"/>
</dbReference>
<feature type="transmembrane region" description="Helical" evidence="1">
    <location>
        <begin position="12"/>
        <end position="33"/>
    </location>
</feature>
<dbReference type="EMBL" id="BNCQ01000040">
    <property type="protein sequence ID" value="GIM11756.1"/>
    <property type="molecule type" value="Genomic_DNA"/>
</dbReference>
<sequence>MADISRREMALIIGLVVGTLFLTLIVVLAYIMYDRQRANRAGMLYTSRGGPNLPSSPPAAVPIYAVVVGSGIPAGVQRWTTINNSMVGLEICDTPTSHARSVDANSGSFPPPMNENGATENASSCRAGNHKSLLASLFGWIQLLHQPRLRSSGKQDSNGGRRMAIASEVSSAAPAAPVPAACNSKHQRSLLRTAKSIPSSVPTSGVVRRADPGLAMVLVELNATSAAGSAPVSPGPTILPVSVCIGDSEVGVALEPSSSSSVATDATVSVVDVELASSSAELLLSVPLDAISAPMMYSNGGRAKGKGGGGADSKRNAETISDRLTQGSPPDRVLRDVGTGLPAASRVVTAAAAID</sequence>
<name>A0A8J4FKB8_9CHLO</name>
<reference evidence="2" key="1">
    <citation type="journal article" date="2021" name="Proc. Natl. Acad. Sci. U.S.A.">
        <title>Three genomes in the algal genus Volvox reveal the fate of a haploid sex-determining region after a transition to homothallism.</title>
        <authorList>
            <person name="Yamamoto K."/>
            <person name="Hamaji T."/>
            <person name="Kawai-Toyooka H."/>
            <person name="Matsuzaki R."/>
            <person name="Takahashi F."/>
            <person name="Nishimura Y."/>
            <person name="Kawachi M."/>
            <person name="Noguchi H."/>
            <person name="Minakuchi Y."/>
            <person name="Umen J.G."/>
            <person name="Toyoda A."/>
            <person name="Nozaki H."/>
        </authorList>
    </citation>
    <scope>NUCLEOTIDE SEQUENCE</scope>
    <source>
        <strain evidence="3">NIES-3785</strain>
        <strain evidence="2">NIES-3786</strain>
    </source>
</reference>
<organism evidence="2 4">
    <name type="scientific">Volvox reticuliferus</name>
    <dbReference type="NCBI Taxonomy" id="1737510"/>
    <lineage>
        <taxon>Eukaryota</taxon>
        <taxon>Viridiplantae</taxon>
        <taxon>Chlorophyta</taxon>
        <taxon>core chlorophytes</taxon>
        <taxon>Chlorophyceae</taxon>
        <taxon>CS clade</taxon>
        <taxon>Chlamydomonadales</taxon>
        <taxon>Volvocaceae</taxon>
        <taxon>Volvox</taxon>
    </lineage>
</organism>
<protein>
    <submittedName>
        <fullName evidence="2">Uncharacterized protein</fullName>
    </submittedName>
</protein>
<evidence type="ECO:0000313" key="2">
    <source>
        <dbReference type="EMBL" id="GIL75672.1"/>
    </source>
</evidence>
<comment type="caution">
    <text evidence="2">The sequence shown here is derived from an EMBL/GenBank/DDBJ whole genome shotgun (WGS) entry which is preliminary data.</text>
</comment>
<keyword evidence="1" id="KW-0812">Transmembrane</keyword>
<dbReference type="OrthoDB" id="551877at2759"/>
<dbReference type="Proteomes" id="UP000747110">
    <property type="component" value="Unassembled WGS sequence"/>
</dbReference>
<keyword evidence="1" id="KW-0472">Membrane</keyword>
<keyword evidence="1" id="KW-1133">Transmembrane helix</keyword>
<dbReference type="EMBL" id="BNCP01000007">
    <property type="protein sequence ID" value="GIL75672.1"/>
    <property type="molecule type" value="Genomic_DNA"/>
</dbReference>
<evidence type="ECO:0000313" key="3">
    <source>
        <dbReference type="EMBL" id="GIM11756.1"/>
    </source>
</evidence>
<evidence type="ECO:0000313" key="4">
    <source>
        <dbReference type="Proteomes" id="UP000747110"/>
    </source>
</evidence>
<keyword evidence="4" id="KW-1185">Reference proteome</keyword>
<accession>A0A8J4FKB8</accession>
<dbReference type="AlphaFoldDB" id="A0A8J4FKB8"/>
<proteinExistence type="predicted"/>
<evidence type="ECO:0000256" key="1">
    <source>
        <dbReference type="SAM" id="Phobius"/>
    </source>
</evidence>